<evidence type="ECO:0000259" key="13">
    <source>
        <dbReference type="PROSITE" id="PS50885"/>
    </source>
</evidence>
<evidence type="ECO:0000256" key="7">
    <source>
        <dbReference type="ARBA" id="ARBA00022777"/>
    </source>
</evidence>
<dbReference type="GO" id="GO:0000155">
    <property type="term" value="F:phosphorelay sensor kinase activity"/>
    <property type="evidence" value="ECO:0007669"/>
    <property type="project" value="InterPro"/>
</dbReference>
<keyword evidence="7 14" id="KW-0418">Kinase</keyword>
<dbReference type="CDD" id="cd00082">
    <property type="entry name" value="HisKA"/>
    <property type="match status" value="1"/>
</dbReference>
<name>A0A9Q3ZFS4_9GAMM</name>
<keyword evidence="4" id="KW-0597">Phosphoprotein</keyword>
<keyword evidence="10 11" id="KW-0472">Membrane</keyword>
<evidence type="ECO:0000256" key="2">
    <source>
        <dbReference type="ARBA" id="ARBA00004370"/>
    </source>
</evidence>
<dbReference type="PROSITE" id="PS50885">
    <property type="entry name" value="HAMP"/>
    <property type="match status" value="1"/>
</dbReference>
<dbReference type="PRINTS" id="PR00344">
    <property type="entry name" value="BCTRLSENSOR"/>
</dbReference>
<dbReference type="InterPro" id="IPR003660">
    <property type="entry name" value="HAMP_dom"/>
</dbReference>
<dbReference type="Gene3D" id="1.10.287.130">
    <property type="match status" value="1"/>
</dbReference>
<keyword evidence="8 11" id="KW-1133">Transmembrane helix</keyword>
<dbReference type="InterPro" id="IPR036890">
    <property type="entry name" value="HATPase_C_sf"/>
</dbReference>
<dbReference type="InterPro" id="IPR036097">
    <property type="entry name" value="HisK_dim/P_sf"/>
</dbReference>
<evidence type="ECO:0000256" key="9">
    <source>
        <dbReference type="ARBA" id="ARBA00023012"/>
    </source>
</evidence>
<sequence>MNSCRHTSLRRRINSRFLLVIILLTAVIAFHSYLSQSLLESQYWRIILESTLADLDADKPLKTRKLPQVGPLRGWYVPARQGEESVPPPFRDLPLGFQGRQIEWQGRTYVALVHPNDTERVVLALDITELETQQNQGAVLGAVIAVISLMLAILLVRSLARRLSAPVKDIAKRMASLDPREAGARLPVDYKEVEIHHIAQAANGYLDRVDKFIDRERQLLDQASHEFRTPIAVIASAVDVLDTLPELPATAHRPLHRIRETVDNLHEIMAALLFLSREQPTDNGTREWCDLRELLPALVHDHQHLVSNKPVAFELTPLPATVLNTPAAMLRIAVSNLLRNAAENTHQGSIGIDVNTDDGVLLRITDTGVGFDPEQVARDYTQSLRALPAPGTGPGLGLFLSQRICEHFGWTLDFDSMPGGGTRATLDLSNSVATPQL</sequence>
<dbReference type="InterPro" id="IPR050428">
    <property type="entry name" value="TCS_sensor_his_kinase"/>
</dbReference>
<dbReference type="RefSeq" id="WP_233925713.1">
    <property type="nucleotide sequence ID" value="NZ_JAJVKT010000007.1"/>
</dbReference>
<accession>A0A9Q3ZFS4</accession>
<evidence type="ECO:0000256" key="5">
    <source>
        <dbReference type="ARBA" id="ARBA00022679"/>
    </source>
</evidence>
<comment type="subcellular location">
    <subcellularLocation>
        <location evidence="2">Membrane</location>
    </subcellularLocation>
</comment>
<comment type="caution">
    <text evidence="14">The sequence shown here is derived from an EMBL/GenBank/DDBJ whole genome shotgun (WGS) entry which is preliminary data.</text>
</comment>
<keyword evidence="5" id="KW-0808">Transferase</keyword>
<evidence type="ECO:0000313" key="15">
    <source>
        <dbReference type="Proteomes" id="UP001107961"/>
    </source>
</evidence>
<dbReference type="PANTHER" id="PTHR45436:SF16">
    <property type="entry name" value="HISTIDINE KINASE"/>
    <property type="match status" value="1"/>
</dbReference>
<dbReference type="PROSITE" id="PS50109">
    <property type="entry name" value="HIS_KIN"/>
    <property type="match status" value="1"/>
</dbReference>
<dbReference type="SMART" id="SM00388">
    <property type="entry name" value="HisKA"/>
    <property type="match status" value="1"/>
</dbReference>
<dbReference type="Proteomes" id="UP001107961">
    <property type="component" value="Unassembled WGS sequence"/>
</dbReference>
<dbReference type="PANTHER" id="PTHR45436">
    <property type="entry name" value="SENSOR HISTIDINE KINASE YKOH"/>
    <property type="match status" value="1"/>
</dbReference>
<evidence type="ECO:0000256" key="3">
    <source>
        <dbReference type="ARBA" id="ARBA00012438"/>
    </source>
</evidence>
<keyword evidence="9" id="KW-0902">Two-component regulatory system</keyword>
<dbReference type="EC" id="2.7.13.3" evidence="3"/>
<keyword evidence="15" id="KW-1185">Reference proteome</keyword>
<reference evidence="14" key="1">
    <citation type="submission" date="2022-01" db="EMBL/GenBank/DDBJ databases">
        <authorList>
            <person name="Karlyshev A.V."/>
            <person name="Jaspars M."/>
        </authorList>
    </citation>
    <scope>NUCLEOTIDE SEQUENCE</scope>
    <source>
        <strain evidence="14">AGSA3-2</strain>
    </source>
</reference>
<feature type="domain" description="HAMP" evidence="13">
    <location>
        <begin position="161"/>
        <end position="214"/>
    </location>
</feature>
<evidence type="ECO:0000256" key="4">
    <source>
        <dbReference type="ARBA" id="ARBA00022553"/>
    </source>
</evidence>
<feature type="domain" description="Histidine kinase" evidence="12">
    <location>
        <begin position="222"/>
        <end position="432"/>
    </location>
</feature>
<dbReference type="Gene3D" id="3.30.565.10">
    <property type="entry name" value="Histidine kinase-like ATPase, C-terminal domain"/>
    <property type="match status" value="1"/>
</dbReference>
<evidence type="ECO:0000256" key="10">
    <source>
        <dbReference type="ARBA" id="ARBA00023136"/>
    </source>
</evidence>
<dbReference type="AlphaFoldDB" id="A0A9Q3ZFS4"/>
<feature type="transmembrane region" description="Helical" evidence="11">
    <location>
        <begin position="138"/>
        <end position="156"/>
    </location>
</feature>
<dbReference type="InterPro" id="IPR005467">
    <property type="entry name" value="His_kinase_dom"/>
</dbReference>
<dbReference type="SMART" id="SM00387">
    <property type="entry name" value="HATPase_c"/>
    <property type="match status" value="1"/>
</dbReference>
<evidence type="ECO:0000256" key="8">
    <source>
        <dbReference type="ARBA" id="ARBA00022989"/>
    </source>
</evidence>
<evidence type="ECO:0000256" key="1">
    <source>
        <dbReference type="ARBA" id="ARBA00000085"/>
    </source>
</evidence>
<evidence type="ECO:0000259" key="12">
    <source>
        <dbReference type="PROSITE" id="PS50109"/>
    </source>
</evidence>
<evidence type="ECO:0000256" key="6">
    <source>
        <dbReference type="ARBA" id="ARBA00022692"/>
    </source>
</evidence>
<dbReference type="Pfam" id="PF02518">
    <property type="entry name" value="HATPase_c"/>
    <property type="match status" value="1"/>
</dbReference>
<evidence type="ECO:0000313" key="14">
    <source>
        <dbReference type="EMBL" id="MCE7508439.1"/>
    </source>
</evidence>
<dbReference type="EMBL" id="JAJVKT010000007">
    <property type="protein sequence ID" value="MCE7508439.1"/>
    <property type="molecule type" value="Genomic_DNA"/>
</dbReference>
<comment type="catalytic activity">
    <reaction evidence="1">
        <text>ATP + protein L-histidine = ADP + protein N-phospho-L-histidine.</text>
        <dbReference type="EC" id="2.7.13.3"/>
    </reaction>
</comment>
<dbReference type="InterPro" id="IPR004358">
    <property type="entry name" value="Sig_transdc_His_kin-like_C"/>
</dbReference>
<protein>
    <recommendedName>
        <fullName evidence="3">histidine kinase</fullName>
        <ecNumber evidence="3">2.7.13.3</ecNumber>
    </recommendedName>
</protein>
<dbReference type="GO" id="GO:0005886">
    <property type="term" value="C:plasma membrane"/>
    <property type="evidence" value="ECO:0007669"/>
    <property type="project" value="TreeGrafter"/>
</dbReference>
<organism evidence="14 15">
    <name type="scientific">Alloalcanivorax xenomutans</name>
    <dbReference type="NCBI Taxonomy" id="1094342"/>
    <lineage>
        <taxon>Bacteria</taxon>
        <taxon>Pseudomonadati</taxon>
        <taxon>Pseudomonadota</taxon>
        <taxon>Gammaproteobacteria</taxon>
        <taxon>Oceanospirillales</taxon>
        <taxon>Alcanivoracaceae</taxon>
        <taxon>Alloalcanivorax</taxon>
    </lineage>
</organism>
<gene>
    <name evidence="14" type="ORF">LZG35_07290</name>
</gene>
<keyword evidence="6 11" id="KW-0812">Transmembrane</keyword>
<feature type="transmembrane region" description="Helical" evidence="11">
    <location>
        <begin position="17"/>
        <end position="34"/>
    </location>
</feature>
<proteinExistence type="predicted"/>
<dbReference type="SUPFAM" id="SSF47384">
    <property type="entry name" value="Homodimeric domain of signal transducing histidine kinase"/>
    <property type="match status" value="1"/>
</dbReference>
<dbReference type="Pfam" id="PF00512">
    <property type="entry name" value="HisKA"/>
    <property type="match status" value="1"/>
</dbReference>
<dbReference type="InterPro" id="IPR003661">
    <property type="entry name" value="HisK_dim/P_dom"/>
</dbReference>
<dbReference type="InterPro" id="IPR003594">
    <property type="entry name" value="HATPase_dom"/>
</dbReference>
<evidence type="ECO:0000256" key="11">
    <source>
        <dbReference type="SAM" id="Phobius"/>
    </source>
</evidence>
<dbReference type="SUPFAM" id="SSF55874">
    <property type="entry name" value="ATPase domain of HSP90 chaperone/DNA topoisomerase II/histidine kinase"/>
    <property type="match status" value="1"/>
</dbReference>